<dbReference type="AlphaFoldDB" id="A0A177D667"/>
<feature type="region of interest" description="Disordered" evidence="1">
    <location>
        <begin position="1"/>
        <end position="104"/>
    </location>
</feature>
<sequence>MAPSADLTAQSPLARMPKLKYRNPLPADSLSIASDTSQDSGPHSAYSQEPPATPDSNAPSNISRPSFETTSVTSSSLASISSSNSSSNGSKSSKKKKKGSSVLGFLSLKEPSQVALEQFAEQQRKQNANSGTSTPQSRASSNYVGQKLPPSVPKVNSKWDGVPESVKNRYSTSSASTKDNRSSVSSKGSFGSPLKHAPWNESRFSVMTDGTRNPPNSVASMSLSNLAMRDEASGLGSSPSTTTLPEMSYYFPDDPAASGALPPRSESAGATYDYTSQLPVRLSDSTSSDRPSMDGSVDSRPHSPASSTTSTDTVVMDTADTIFRKLNDRPSQGAWGSGAHAVQSPTEDNSDHVPDSHDFLFQPQPVIERRQSDPPTIYESSLAASSIPHYAPQRPVQNFSRPMATRGPRPVQRSTHMPHYRRTPSAPALPTLYEASLASTDDLRQDRDDEDDDDSYSIAPSTIAPSELSKHWYESPRERLGLGRRLQINDVSPWGEEREAAGKPKKSRLSMFGKAVSRG</sequence>
<feature type="compositionally biased region" description="Basic and acidic residues" evidence="1">
    <location>
        <begin position="349"/>
        <end position="358"/>
    </location>
</feature>
<dbReference type="KEGG" id="aalt:CC77DRAFT_974063"/>
<reference evidence="3" key="3">
    <citation type="journal article" date="2019" name="J. ISSAAS">
        <title>Genomics, evolutionary history and diagnostics of the Alternaria alternata species group including apple and Asian pear pathotypes.</title>
        <authorList>
            <person name="Armitage A.D."/>
            <person name="Cockerton H.M."/>
            <person name="Sreenivasaprasad S."/>
            <person name="Woodhall J."/>
            <person name="Lane C."/>
            <person name="Harrison R.J."/>
            <person name="Clarkson J.P."/>
        </authorList>
    </citation>
    <scope>NUCLEOTIDE SEQUENCE</scope>
    <source>
        <strain evidence="3">FERA 1177</strain>
    </source>
</reference>
<feature type="compositionally biased region" description="Polar residues" evidence="1">
    <location>
        <begin position="54"/>
        <end position="73"/>
    </location>
</feature>
<dbReference type="EMBL" id="KV441496">
    <property type="protein sequence ID" value="OAG14948.1"/>
    <property type="molecule type" value="Genomic_DNA"/>
</dbReference>
<gene>
    <name evidence="3" type="ORF">AA0117_g3034</name>
    <name evidence="2" type="ORF">CC77DRAFT_974063</name>
</gene>
<feature type="region of interest" description="Disordered" evidence="1">
    <location>
        <begin position="116"/>
        <end position="359"/>
    </location>
</feature>
<dbReference type="VEuPathDB" id="FungiDB:CC77DRAFT_974063"/>
<feature type="compositionally biased region" description="Polar residues" evidence="1">
    <location>
        <begin position="31"/>
        <end position="47"/>
    </location>
</feature>
<feature type="compositionally biased region" description="Low complexity" evidence="1">
    <location>
        <begin position="74"/>
        <end position="91"/>
    </location>
</feature>
<reference evidence="5" key="2">
    <citation type="journal article" date="2019" name="bioRxiv">
        <title>Genomics, evolutionary history and diagnostics of the Alternaria alternata species group including apple and Asian pear pathotypes.</title>
        <authorList>
            <person name="Armitage A.D."/>
            <person name="Cockerton H.M."/>
            <person name="Sreenivasaprasad S."/>
            <person name="Woodhall J.W."/>
            <person name="Lane C.R."/>
            <person name="Harrison R.J."/>
            <person name="Clarkson J.P."/>
        </authorList>
    </citation>
    <scope>NUCLEOTIDE SEQUENCE [LARGE SCALE GENOMIC DNA]</scope>
    <source>
        <strain evidence="5">FERA 1177</strain>
    </source>
</reference>
<proteinExistence type="predicted"/>
<name>A0A177D667_ALTAL</name>
<evidence type="ECO:0000313" key="3">
    <source>
        <dbReference type="EMBL" id="RYN80347.1"/>
    </source>
</evidence>
<feature type="compositionally biased region" description="Low complexity" evidence="1">
    <location>
        <begin position="182"/>
        <end position="192"/>
    </location>
</feature>
<dbReference type="GeneID" id="29121483"/>
<evidence type="ECO:0000313" key="2">
    <source>
        <dbReference type="EMBL" id="OAG14948.1"/>
    </source>
</evidence>
<feature type="compositionally biased region" description="Polar residues" evidence="1">
    <location>
        <begin position="202"/>
        <end position="225"/>
    </location>
</feature>
<feature type="compositionally biased region" description="Low complexity" evidence="1">
    <location>
        <begin position="233"/>
        <end position="245"/>
    </location>
</feature>
<dbReference type="EMBL" id="PDXD01000004">
    <property type="protein sequence ID" value="RYN80347.1"/>
    <property type="molecule type" value="Genomic_DNA"/>
</dbReference>
<evidence type="ECO:0000256" key="1">
    <source>
        <dbReference type="SAM" id="MobiDB-lite"/>
    </source>
</evidence>
<dbReference type="Proteomes" id="UP000291422">
    <property type="component" value="Unassembled WGS sequence"/>
</dbReference>
<dbReference type="Proteomes" id="UP000077248">
    <property type="component" value="Unassembled WGS sequence"/>
</dbReference>
<feature type="compositionally biased region" description="Polar residues" evidence="1">
    <location>
        <begin position="125"/>
        <end position="144"/>
    </location>
</feature>
<organism evidence="2 4">
    <name type="scientific">Alternaria alternata</name>
    <name type="common">Alternaria rot fungus</name>
    <name type="synonym">Torula alternata</name>
    <dbReference type="NCBI Taxonomy" id="5599"/>
    <lineage>
        <taxon>Eukaryota</taxon>
        <taxon>Fungi</taxon>
        <taxon>Dikarya</taxon>
        <taxon>Ascomycota</taxon>
        <taxon>Pezizomycotina</taxon>
        <taxon>Dothideomycetes</taxon>
        <taxon>Pleosporomycetidae</taxon>
        <taxon>Pleosporales</taxon>
        <taxon>Pleosporineae</taxon>
        <taxon>Pleosporaceae</taxon>
        <taxon>Alternaria</taxon>
        <taxon>Alternaria sect. Alternaria</taxon>
        <taxon>Alternaria alternata complex</taxon>
    </lineage>
</organism>
<evidence type="ECO:0000313" key="5">
    <source>
        <dbReference type="Proteomes" id="UP000291422"/>
    </source>
</evidence>
<feature type="region of interest" description="Disordered" evidence="1">
    <location>
        <begin position="384"/>
        <end position="462"/>
    </location>
</feature>
<dbReference type="RefSeq" id="XP_018380369.1">
    <property type="nucleotide sequence ID" value="XM_018535889.1"/>
</dbReference>
<dbReference type="OMA" id="SKWDGVP"/>
<accession>A0A177D667</accession>
<reference evidence="2 4" key="1">
    <citation type="submission" date="2016-05" db="EMBL/GenBank/DDBJ databases">
        <title>Comparative analysis of secretome profiles of manganese(II)-oxidizing ascomycete fungi.</title>
        <authorList>
            <consortium name="DOE Joint Genome Institute"/>
            <person name="Zeiner C.A."/>
            <person name="Purvine S.O."/>
            <person name="Zink E.M."/>
            <person name="Wu S."/>
            <person name="Pasa-Tolic L."/>
            <person name="Chaput D.L."/>
            <person name="Haridas S."/>
            <person name="Grigoriev I.V."/>
            <person name="Santelli C.M."/>
            <person name="Hansel C.M."/>
        </authorList>
    </citation>
    <scope>NUCLEOTIDE SEQUENCE [LARGE SCALE GENOMIC DNA]</scope>
    <source>
        <strain evidence="2 4">SRC1lrK2f</strain>
    </source>
</reference>
<keyword evidence="4" id="KW-1185">Reference proteome</keyword>
<evidence type="ECO:0000313" key="4">
    <source>
        <dbReference type="Proteomes" id="UP000077248"/>
    </source>
</evidence>
<feature type="compositionally biased region" description="Polar residues" evidence="1">
    <location>
        <begin position="273"/>
        <end position="290"/>
    </location>
</feature>
<feature type="compositionally biased region" description="Polar residues" evidence="1">
    <location>
        <begin position="168"/>
        <end position="177"/>
    </location>
</feature>
<protein>
    <submittedName>
        <fullName evidence="2">Uncharacterized protein</fullName>
    </submittedName>
</protein>
<feature type="compositionally biased region" description="Low complexity" evidence="1">
    <location>
        <begin position="305"/>
        <end position="321"/>
    </location>
</feature>
<feature type="region of interest" description="Disordered" evidence="1">
    <location>
        <begin position="489"/>
        <end position="519"/>
    </location>
</feature>